<keyword evidence="1" id="KW-0812">Transmembrane</keyword>
<reference evidence="2 3" key="1">
    <citation type="submission" date="2024-04" db="EMBL/GenBank/DDBJ databases">
        <title>Novel species of the genus Ideonella isolated from streams.</title>
        <authorList>
            <person name="Lu H."/>
        </authorList>
    </citation>
    <scope>NUCLEOTIDE SEQUENCE [LARGE SCALE GENOMIC DNA]</scope>
    <source>
        <strain evidence="2 3">DXS22W</strain>
    </source>
</reference>
<protein>
    <recommendedName>
        <fullName evidence="4">PQ-loop repeat-containing protein</fullName>
    </recommendedName>
</protein>
<sequence length="91" mass="9818">MGPIDAFWHLLNLFGPAIGLGLIAPSLAKLLWRRELAAVPWRVLAQWVSGAGAGVTLAGLAVFGRDGRMATYAALVLATAAALWWRGFFRR</sequence>
<evidence type="ECO:0008006" key="4">
    <source>
        <dbReference type="Google" id="ProtNLM"/>
    </source>
</evidence>
<evidence type="ECO:0000313" key="2">
    <source>
        <dbReference type="EMBL" id="MEK8053477.1"/>
    </source>
</evidence>
<keyword evidence="1" id="KW-1133">Transmembrane helix</keyword>
<organism evidence="2 3">
    <name type="scientific">Pseudaquabacterium inlustre</name>
    <dbReference type="NCBI Taxonomy" id="2984192"/>
    <lineage>
        <taxon>Bacteria</taxon>
        <taxon>Pseudomonadati</taxon>
        <taxon>Pseudomonadota</taxon>
        <taxon>Betaproteobacteria</taxon>
        <taxon>Burkholderiales</taxon>
        <taxon>Sphaerotilaceae</taxon>
        <taxon>Pseudaquabacterium</taxon>
    </lineage>
</organism>
<evidence type="ECO:0000313" key="3">
    <source>
        <dbReference type="Proteomes" id="UP001365405"/>
    </source>
</evidence>
<dbReference type="RefSeq" id="WP_341413206.1">
    <property type="nucleotide sequence ID" value="NZ_JBBUTH010000011.1"/>
</dbReference>
<gene>
    <name evidence="2" type="ORF">AACH10_24685</name>
</gene>
<keyword evidence="1" id="KW-0472">Membrane</keyword>
<name>A0ABU9CSE2_9BURK</name>
<keyword evidence="3" id="KW-1185">Reference proteome</keyword>
<feature type="transmembrane region" description="Helical" evidence="1">
    <location>
        <begin position="69"/>
        <end position="89"/>
    </location>
</feature>
<proteinExistence type="predicted"/>
<comment type="caution">
    <text evidence="2">The sequence shown here is derived from an EMBL/GenBank/DDBJ whole genome shotgun (WGS) entry which is preliminary data.</text>
</comment>
<evidence type="ECO:0000256" key="1">
    <source>
        <dbReference type="SAM" id="Phobius"/>
    </source>
</evidence>
<feature type="transmembrane region" description="Helical" evidence="1">
    <location>
        <begin position="44"/>
        <end position="63"/>
    </location>
</feature>
<feature type="transmembrane region" description="Helical" evidence="1">
    <location>
        <begin position="6"/>
        <end position="32"/>
    </location>
</feature>
<accession>A0ABU9CSE2</accession>
<dbReference type="Proteomes" id="UP001365405">
    <property type="component" value="Unassembled WGS sequence"/>
</dbReference>
<dbReference type="EMBL" id="JBBUTH010000011">
    <property type="protein sequence ID" value="MEK8053477.1"/>
    <property type="molecule type" value="Genomic_DNA"/>
</dbReference>